<dbReference type="InterPro" id="IPR012347">
    <property type="entry name" value="Ferritin-like"/>
</dbReference>
<protein>
    <submittedName>
        <fullName evidence="4">Ferritin-like protein</fullName>
        <ecNumber evidence="4">1.16.-.-</ecNumber>
    </submittedName>
</protein>
<reference evidence="4 5" key="1">
    <citation type="submission" date="2010-08" db="EMBL/GenBank/DDBJ databases">
        <authorList>
            <person name="Muzny D."/>
            <person name="Qin X."/>
            <person name="Deng J."/>
            <person name="Jiang H."/>
            <person name="Liu Y."/>
            <person name="Qu J."/>
            <person name="Song X.-Z."/>
            <person name="Zhang L."/>
            <person name="Thornton R."/>
            <person name="Coyle M."/>
            <person name="Francisco L."/>
            <person name="Jackson L."/>
            <person name="Javaid M."/>
            <person name="Korchina V."/>
            <person name="Kovar C."/>
            <person name="Mata R."/>
            <person name="Mathew T."/>
            <person name="Ngo R."/>
            <person name="Nguyen L."/>
            <person name="Nguyen N."/>
            <person name="Okwuonu G."/>
            <person name="Ongeri F."/>
            <person name="Pham C."/>
            <person name="Simmons D."/>
            <person name="Wilczek-Boney K."/>
            <person name="Hale W."/>
            <person name="Jakkamsetti A."/>
            <person name="Pham P."/>
            <person name="Ruth R."/>
            <person name="San Lucas F."/>
            <person name="Warren J."/>
            <person name="Zhang J."/>
            <person name="Zhao Z."/>
            <person name="Zhou C."/>
            <person name="Zhu D."/>
            <person name="Lee S."/>
            <person name="Bess C."/>
            <person name="Blankenburg K."/>
            <person name="Forbes L."/>
            <person name="Fu Q."/>
            <person name="Gubbala S."/>
            <person name="Hirani K."/>
            <person name="Jayaseelan J.C."/>
            <person name="Lara F."/>
            <person name="Munidasa M."/>
            <person name="Palculict T."/>
            <person name="Patil S."/>
            <person name="Pu L.-L."/>
            <person name="Saada N."/>
            <person name="Tang L."/>
            <person name="Weissenberger G."/>
            <person name="Zhu Y."/>
            <person name="Hemphill L."/>
            <person name="Shang Y."/>
            <person name="Youmans B."/>
            <person name="Ayvaz T."/>
            <person name="Ross M."/>
            <person name="Santibanez J."/>
            <person name="Aqrawi P."/>
            <person name="Gross S."/>
            <person name="Joshi V."/>
            <person name="Fowler G."/>
            <person name="Nazareth L."/>
            <person name="Reid J."/>
            <person name="Worley K."/>
            <person name="Petrosino J."/>
            <person name="Highlander S."/>
            <person name="Gibbs R."/>
        </authorList>
    </citation>
    <scope>NUCLEOTIDE SEQUENCE [LARGE SCALE GENOMIC DNA]</scope>
    <source>
        <strain evidence="4 5">ATCC 27679</strain>
    </source>
</reference>
<dbReference type="PANTHER" id="PTHR42932:SF3">
    <property type="entry name" value="DNA PROTECTION DURING STARVATION PROTEIN"/>
    <property type="match status" value="1"/>
</dbReference>
<dbReference type="PROSITE" id="PS00818">
    <property type="entry name" value="DPS_1"/>
    <property type="match status" value="1"/>
</dbReference>
<sequence>MHAIPLNGRTAIMALTFIVPGLDEAASEKIIGILQNRLSQEQEAALVLKHAHWNVTGENFIAVHEMIDPQVEAVLNMADETAERIATLGGSPDGRADAITRFRTWPKFELEGRVNTLDYLKALDAYYSEFIKASRTAITELDELDIISSNIMQDHVQELEKFQWFMRSHLA</sequence>
<dbReference type="EC" id="1.16.-.-" evidence="4"/>
<dbReference type="HOGENOM" id="CLU_098183_1_0_11"/>
<comment type="similarity">
    <text evidence="1 2">Belongs to the Dps family.</text>
</comment>
<dbReference type="EMBL" id="AEEQ01000011">
    <property type="protein sequence ID" value="EFM40891.1"/>
    <property type="molecule type" value="Genomic_DNA"/>
</dbReference>
<organism evidence="4 5">
    <name type="scientific">Bifidobacterium dentium ATCC 27679</name>
    <dbReference type="NCBI Taxonomy" id="871562"/>
    <lineage>
        <taxon>Bacteria</taxon>
        <taxon>Bacillati</taxon>
        <taxon>Actinomycetota</taxon>
        <taxon>Actinomycetes</taxon>
        <taxon>Bifidobacteriales</taxon>
        <taxon>Bifidobacteriaceae</taxon>
        <taxon>Bifidobacterium</taxon>
    </lineage>
</organism>
<evidence type="ECO:0000313" key="4">
    <source>
        <dbReference type="EMBL" id="EFM40891.1"/>
    </source>
</evidence>
<dbReference type="GO" id="GO:0008199">
    <property type="term" value="F:ferric iron binding"/>
    <property type="evidence" value="ECO:0007669"/>
    <property type="project" value="InterPro"/>
</dbReference>
<keyword evidence="4" id="KW-0560">Oxidoreductase</keyword>
<dbReference type="CDD" id="cd01043">
    <property type="entry name" value="DPS"/>
    <property type="match status" value="1"/>
</dbReference>
<evidence type="ECO:0000256" key="1">
    <source>
        <dbReference type="ARBA" id="ARBA00009497"/>
    </source>
</evidence>
<dbReference type="PIRSF" id="PIRSF005900">
    <property type="entry name" value="Dps"/>
    <property type="match status" value="1"/>
</dbReference>
<dbReference type="AlphaFoldDB" id="E0Q9G8"/>
<dbReference type="InterPro" id="IPR023188">
    <property type="entry name" value="DPS_DNA-bd_CS"/>
</dbReference>
<dbReference type="Pfam" id="PF00210">
    <property type="entry name" value="Ferritin"/>
    <property type="match status" value="1"/>
</dbReference>
<evidence type="ECO:0000256" key="2">
    <source>
        <dbReference type="RuleBase" id="RU003875"/>
    </source>
</evidence>
<feature type="domain" description="Ferritin/DPS" evidence="3">
    <location>
        <begin position="33"/>
        <end position="170"/>
    </location>
</feature>
<dbReference type="SUPFAM" id="SSF47240">
    <property type="entry name" value="Ferritin-like"/>
    <property type="match status" value="1"/>
</dbReference>
<dbReference type="InterPro" id="IPR002177">
    <property type="entry name" value="DPS_DNA-bd"/>
</dbReference>
<dbReference type="Proteomes" id="UP000003323">
    <property type="component" value="Unassembled WGS sequence"/>
</dbReference>
<accession>E0Q9G8</accession>
<name>E0Q9G8_9BIFI</name>
<dbReference type="PANTHER" id="PTHR42932">
    <property type="entry name" value="GENERAL STRESS PROTEIN 20U"/>
    <property type="match status" value="1"/>
</dbReference>
<gene>
    <name evidence="4" type="ORF">HMPREF0168_1914</name>
</gene>
<dbReference type="InterPro" id="IPR008331">
    <property type="entry name" value="Ferritin_DPS_dom"/>
</dbReference>
<dbReference type="PRINTS" id="PR01346">
    <property type="entry name" value="HELNAPAPROT"/>
</dbReference>
<evidence type="ECO:0000259" key="3">
    <source>
        <dbReference type="Pfam" id="PF00210"/>
    </source>
</evidence>
<comment type="caution">
    <text evidence="4">The sequence shown here is derived from an EMBL/GenBank/DDBJ whole genome shotgun (WGS) entry which is preliminary data.</text>
</comment>
<dbReference type="GO" id="GO:0016722">
    <property type="term" value="F:oxidoreductase activity, acting on metal ions"/>
    <property type="evidence" value="ECO:0007669"/>
    <property type="project" value="InterPro"/>
</dbReference>
<dbReference type="Gene3D" id="1.20.1260.10">
    <property type="match status" value="1"/>
</dbReference>
<proteinExistence type="inferred from homology"/>
<evidence type="ECO:0000313" key="5">
    <source>
        <dbReference type="Proteomes" id="UP000003323"/>
    </source>
</evidence>
<dbReference type="InterPro" id="IPR009078">
    <property type="entry name" value="Ferritin-like_SF"/>
</dbReference>